<dbReference type="Proteomes" id="UP001582793">
    <property type="component" value="Unassembled WGS sequence"/>
</dbReference>
<dbReference type="EMBL" id="JBCGDC010000104">
    <property type="protein sequence ID" value="MFB6396716.1"/>
    <property type="molecule type" value="Genomic_DNA"/>
</dbReference>
<evidence type="ECO:0000313" key="1">
    <source>
        <dbReference type="EMBL" id="MFB6396716.1"/>
    </source>
</evidence>
<evidence type="ECO:0000313" key="2">
    <source>
        <dbReference type="Proteomes" id="UP001582793"/>
    </source>
</evidence>
<proteinExistence type="predicted"/>
<reference evidence="1 2" key="1">
    <citation type="submission" date="2024-04" db="EMBL/GenBank/DDBJ databases">
        <title>Polymorphospora sp. isolated from Baiyangdian Lake in Xiong'an New Area.</title>
        <authorList>
            <person name="Zhang X."/>
            <person name="Liu J."/>
        </authorList>
    </citation>
    <scope>NUCLEOTIDE SEQUENCE [LARGE SCALE GENOMIC DNA]</scope>
    <source>
        <strain evidence="1 2">2-325</strain>
    </source>
</reference>
<keyword evidence="2" id="KW-1185">Reference proteome</keyword>
<name>A0ABV5CY32_9ACTN</name>
<dbReference type="RefSeq" id="WP_375736077.1">
    <property type="nucleotide sequence ID" value="NZ_JBCGDC010000104.1"/>
</dbReference>
<dbReference type="Pfam" id="PF13113">
    <property type="entry name" value="DUF3970"/>
    <property type="match status" value="1"/>
</dbReference>
<dbReference type="InterPro" id="IPR025088">
    <property type="entry name" value="DUF3970"/>
</dbReference>
<organism evidence="1 2">
    <name type="scientific">Polymorphospora lycopeni</name>
    <dbReference type="NCBI Taxonomy" id="3140240"/>
    <lineage>
        <taxon>Bacteria</taxon>
        <taxon>Bacillati</taxon>
        <taxon>Actinomycetota</taxon>
        <taxon>Actinomycetes</taxon>
        <taxon>Micromonosporales</taxon>
        <taxon>Micromonosporaceae</taxon>
        <taxon>Polymorphospora</taxon>
    </lineage>
</organism>
<gene>
    <name evidence="1" type="ORF">AAFH96_26955</name>
</gene>
<protein>
    <submittedName>
        <fullName evidence="1">DUF3970 family protein</fullName>
    </submittedName>
</protein>
<comment type="caution">
    <text evidence="1">The sequence shown here is derived from an EMBL/GenBank/DDBJ whole genome shotgun (WGS) entry which is preliminary data.</text>
</comment>
<sequence length="55" mass="6350">MRIRLHGTSSEMTAALAALAKTFNIRYVSRRYPDRSPSTLERIYLDATPRKDVRP</sequence>
<accession>A0ABV5CY32</accession>